<dbReference type="RefSeq" id="WP_327609615.1">
    <property type="nucleotide sequence ID" value="NZ_JARZFX010000032.1"/>
</dbReference>
<sequence length="43" mass="4776">MGVMEVLAFSLAAGAFSFAIFSDEKVKKLEQRVKELEDNIKGK</sequence>
<dbReference type="Proteomes" id="UP001335737">
    <property type="component" value="Unassembled WGS sequence"/>
</dbReference>
<keyword evidence="2" id="KW-1185">Reference proteome</keyword>
<reference evidence="1 2" key="1">
    <citation type="journal article" date="2024" name="Int. J. Syst. Evol. Microbiol.">
        <title>Virgibacillus tibetensis sp. nov., isolated from salt lake on the Tibetan Plateau of China.</title>
        <authorList>
            <person name="Phurbu D."/>
            <person name="Liu Z.-X."/>
            <person name="Wang R."/>
            <person name="Zheng Y.-Y."/>
            <person name="Liu H.-C."/>
            <person name="Zhou Y.-G."/>
            <person name="Yu Y.-J."/>
            <person name="Li A.-H."/>
        </authorList>
    </citation>
    <scope>NUCLEOTIDE SEQUENCE [LARGE SCALE GENOMIC DNA]</scope>
    <source>
        <strain evidence="1 2">C22-A2</strain>
    </source>
</reference>
<evidence type="ECO:0008006" key="3">
    <source>
        <dbReference type="Google" id="ProtNLM"/>
    </source>
</evidence>
<name>A0ABU6KLA2_9BACI</name>
<dbReference type="EMBL" id="JARZFX010000032">
    <property type="protein sequence ID" value="MEC5426081.1"/>
    <property type="molecule type" value="Genomic_DNA"/>
</dbReference>
<evidence type="ECO:0000313" key="2">
    <source>
        <dbReference type="Proteomes" id="UP001335737"/>
    </source>
</evidence>
<protein>
    <recommendedName>
        <fullName evidence="3">YrzO family protein</fullName>
    </recommendedName>
</protein>
<proteinExistence type="predicted"/>
<gene>
    <name evidence="1" type="ORF">QGM71_21775</name>
</gene>
<organism evidence="1 2">
    <name type="scientific">Virgibacillus tibetensis</name>
    <dbReference type="NCBI Taxonomy" id="3042313"/>
    <lineage>
        <taxon>Bacteria</taxon>
        <taxon>Bacillati</taxon>
        <taxon>Bacillota</taxon>
        <taxon>Bacilli</taxon>
        <taxon>Bacillales</taxon>
        <taxon>Bacillaceae</taxon>
        <taxon>Virgibacillus</taxon>
    </lineage>
</organism>
<accession>A0ABU6KLA2</accession>
<comment type="caution">
    <text evidence="1">The sequence shown here is derived from an EMBL/GenBank/DDBJ whole genome shotgun (WGS) entry which is preliminary data.</text>
</comment>
<evidence type="ECO:0000313" key="1">
    <source>
        <dbReference type="EMBL" id="MEC5426081.1"/>
    </source>
</evidence>